<accession>A0A4Y2MZG7</accession>
<reference evidence="1 2" key="1">
    <citation type="journal article" date="2019" name="Sci. Rep.">
        <title>Orb-weaving spider Araneus ventricosus genome elucidates the spidroin gene catalogue.</title>
        <authorList>
            <person name="Kono N."/>
            <person name="Nakamura H."/>
            <person name="Ohtoshi R."/>
            <person name="Moran D.A.P."/>
            <person name="Shinohara A."/>
            <person name="Yoshida Y."/>
            <person name="Fujiwara M."/>
            <person name="Mori M."/>
            <person name="Tomita M."/>
            <person name="Arakawa K."/>
        </authorList>
    </citation>
    <scope>NUCLEOTIDE SEQUENCE [LARGE SCALE GENOMIC DNA]</scope>
</reference>
<evidence type="ECO:0000313" key="2">
    <source>
        <dbReference type="Proteomes" id="UP000499080"/>
    </source>
</evidence>
<dbReference type="Proteomes" id="UP000499080">
    <property type="component" value="Unassembled WGS sequence"/>
</dbReference>
<dbReference type="AlphaFoldDB" id="A0A4Y2MZG7"/>
<gene>
    <name evidence="1" type="ORF">AVEN_85044_1</name>
</gene>
<comment type="caution">
    <text evidence="1">The sequence shown here is derived from an EMBL/GenBank/DDBJ whole genome shotgun (WGS) entry which is preliminary data.</text>
</comment>
<sequence length="89" mass="9981">MRVVERACGLLREHSNHSTHSDADAALMLRSILICIKRSGNFAKIDIPSLTNRYKSDAISGGEVETPSKRLKINPTLDQKIDEDFTQQQ</sequence>
<evidence type="ECO:0000313" key="1">
    <source>
        <dbReference type="EMBL" id="GBN31046.1"/>
    </source>
</evidence>
<proteinExistence type="predicted"/>
<organism evidence="1 2">
    <name type="scientific">Araneus ventricosus</name>
    <name type="common">Orbweaver spider</name>
    <name type="synonym">Epeira ventricosa</name>
    <dbReference type="NCBI Taxonomy" id="182803"/>
    <lineage>
        <taxon>Eukaryota</taxon>
        <taxon>Metazoa</taxon>
        <taxon>Ecdysozoa</taxon>
        <taxon>Arthropoda</taxon>
        <taxon>Chelicerata</taxon>
        <taxon>Arachnida</taxon>
        <taxon>Araneae</taxon>
        <taxon>Araneomorphae</taxon>
        <taxon>Entelegynae</taxon>
        <taxon>Araneoidea</taxon>
        <taxon>Araneidae</taxon>
        <taxon>Araneus</taxon>
    </lineage>
</organism>
<dbReference type="EMBL" id="BGPR01008024">
    <property type="protein sequence ID" value="GBN31046.1"/>
    <property type="molecule type" value="Genomic_DNA"/>
</dbReference>
<name>A0A4Y2MZG7_ARAVE</name>
<keyword evidence="2" id="KW-1185">Reference proteome</keyword>
<protein>
    <submittedName>
        <fullName evidence="1">Uncharacterized protein</fullName>
    </submittedName>
</protein>